<dbReference type="PATRIC" id="fig|1227459.3.peg.26"/>
<comment type="caution">
    <text evidence="2">The sequence shown here is derived from an EMBL/GenBank/DDBJ whole genome shotgun (WGS) entry which is preliminary data.</text>
</comment>
<feature type="compositionally biased region" description="Polar residues" evidence="1">
    <location>
        <begin position="14"/>
        <end position="24"/>
    </location>
</feature>
<accession>M0HQY7</accession>
<dbReference type="Proteomes" id="UP000011571">
    <property type="component" value="Unassembled WGS sequence"/>
</dbReference>
<gene>
    <name evidence="2" type="ORF">C454_00210</name>
</gene>
<dbReference type="AlphaFoldDB" id="M0HQY7"/>
<proteinExistence type="predicted"/>
<feature type="region of interest" description="Disordered" evidence="1">
    <location>
        <begin position="1"/>
        <end position="24"/>
    </location>
</feature>
<keyword evidence="3" id="KW-1185">Reference proteome</keyword>
<protein>
    <recommendedName>
        <fullName evidence="4">FHA domain-containing protein</fullName>
    </recommendedName>
</protein>
<sequence length="86" mass="8857">MIKDDDAGMGTTPAPGQSSETGLPTTTVELDVVGGESVTEHLTVGQSAQVGRNDFAGQVSDQDRQYISGTHLDVSVPSPGTVEVRA</sequence>
<evidence type="ECO:0000313" key="2">
    <source>
        <dbReference type="EMBL" id="ELZ86926.1"/>
    </source>
</evidence>
<evidence type="ECO:0008006" key="4">
    <source>
        <dbReference type="Google" id="ProtNLM"/>
    </source>
</evidence>
<evidence type="ECO:0000256" key="1">
    <source>
        <dbReference type="SAM" id="MobiDB-lite"/>
    </source>
</evidence>
<organism evidence="2 3">
    <name type="scientific">Haloferax gibbonsii (strain ATCC 33959 / DSM 4427 / JCM 8863 / NBRC 102184 / NCIMB 2188 / Ma 2.38)</name>
    <dbReference type="NCBI Taxonomy" id="1227459"/>
    <lineage>
        <taxon>Archaea</taxon>
        <taxon>Methanobacteriati</taxon>
        <taxon>Methanobacteriota</taxon>
        <taxon>Stenosarchaea group</taxon>
        <taxon>Halobacteria</taxon>
        <taxon>Halobacteriales</taxon>
        <taxon>Haloferacaceae</taxon>
        <taxon>Haloferax</taxon>
    </lineage>
</organism>
<name>M0HQY7_HALGM</name>
<evidence type="ECO:0000313" key="3">
    <source>
        <dbReference type="Proteomes" id="UP000011571"/>
    </source>
</evidence>
<dbReference type="EMBL" id="AOLJ01000001">
    <property type="protein sequence ID" value="ELZ86926.1"/>
    <property type="molecule type" value="Genomic_DNA"/>
</dbReference>
<reference evidence="2 3" key="1">
    <citation type="journal article" date="2014" name="PLoS Genet.">
        <title>Phylogenetically driven sequencing of extremely halophilic archaea reveals strategies for static and dynamic osmo-response.</title>
        <authorList>
            <person name="Becker E.A."/>
            <person name="Seitzer P.M."/>
            <person name="Tritt A."/>
            <person name="Larsen D."/>
            <person name="Krusor M."/>
            <person name="Yao A.I."/>
            <person name="Wu D."/>
            <person name="Madern D."/>
            <person name="Eisen J.A."/>
            <person name="Darling A.E."/>
            <person name="Facciotti M.T."/>
        </authorList>
    </citation>
    <scope>NUCLEOTIDE SEQUENCE [LARGE SCALE GENOMIC DNA]</scope>
    <source>
        <strain evidence="3">ATCC 33959 / DSM 4427 / JCM 8863 / NBRC 102184 / NCIMB 2188 / Ma 2.38</strain>
    </source>
</reference>